<keyword evidence="4" id="KW-0539">Nucleus</keyword>
<feature type="domain" description="Pre-rRNA-processing protein Ipi1 N-terminal" evidence="6">
    <location>
        <begin position="139"/>
        <end position="196"/>
    </location>
</feature>
<protein>
    <submittedName>
        <fullName evidence="8">Predicted protein</fullName>
    </submittedName>
</protein>
<dbReference type="InParanoid" id="D2UXC8"/>
<evidence type="ECO:0000259" key="6">
    <source>
        <dbReference type="Pfam" id="PF12333"/>
    </source>
</evidence>
<dbReference type="KEGG" id="ngr:NAEGRDRAFT_61079"/>
<evidence type="ECO:0000256" key="5">
    <source>
        <dbReference type="SAM" id="MobiDB-lite"/>
    </source>
</evidence>
<name>D2UXC8_NAEGR</name>
<dbReference type="eggNOG" id="KOG2149">
    <property type="taxonomic scope" value="Eukaryota"/>
</dbReference>
<evidence type="ECO:0000259" key="7">
    <source>
        <dbReference type="Pfam" id="PF25781"/>
    </source>
</evidence>
<evidence type="ECO:0000313" key="8">
    <source>
        <dbReference type="EMBL" id="EFC50262.1"/>
    </source>
</evidence>
<dbReference type="InterPro" id="IPR024679">
    <property type="entry name" value="Ipi1_N"/>
</dbReference>
<dbReference type="STRING" id="5762.D2UXC8"/>
<proteinExistence type="inferred from homology"/>
<dbReference type="Pfam" id="PF12333">
    <property type="entry name" value="Ipi1_N"/>
    <property type="match status" value="1"/>
</dbReference>
<dbReference type="Proteomes" id="UP000006671">
    <property type="component" value="Unassembled WGS sequence"/>
</dbReference>
<dbReference type="OrthoDB" id="361362at2759"/>
<sequence>MTNKRKANAPPKDFKKEKKKVGRKLKPTNYTNIEFKTKGIYMAHQNLRTVDTLESNWVTSRNIGLQDIFPKLKHYNVKTVVSAMKSLLELVTLHPIVLKVYLGKILNEISHLLLMGEDEIHAALYNFLSYSLPKISSASITPFISLLMAYLTSGMTHLIGAVRRYSLKILSKFLEHFPIPISQYAVRVMPNICYIFMLSRTGVLYKGARYRSLQQLCVTVLDNYLSVLFENNKLGIPSSKKVNHTHTHNHMKMNLTNINSSSSQSTGNIYFSNNSSEKAQYSFDNVDQKKLHLLNQLLTRKMAVQDNLEEKTVKLDAEQLLEVGDEKKVEQEDNDNKPSELPSLRKLLQEEMQIKVYNLEDEESIAEFFKLIFHILVEVWIEIFEEQRASAASHHIQTEYVLTVIKSVLDIAYQLLYAFEHTQQGSQTKNINSKIVNKALKKSLNHFVTKLPLQLSSKIRQTTNSIDRTNASLLSMLSFAFGKFSTEKESSEITYKEWELVYLKQFSYFLSSAESLNLHDEDFAKLLGSFYRMYKYLPPSIGAQLWKHLTSLFVKQGAYSSKQQLILEFFANVGLKDESITPPPDVIEQWVAVLVPMLCQLDEKHYELSKHILNVLLGLAKNPKFQSFILKQVNQSIVPFYYDEEKKQFGPFVNLPKYLQSLSLQLIYYFDVLPPELMKQISRACCNTEKRLNFDLLTQVIEVVRHHTNNASKQNKLKPSVHISFLCTILCFVCSPTGETNNQIGLVGVGDVIQEIIVSLQDYSTTIFSKLVPFLRNNLEKQVKTEKPNITLLGALLQISAKTISWTNMEQIETTNLSLIEELIPKALVCFLKHTILQQRRSKSSSIITREILISYYPTLRNIISLLDNQISTLEPHFVLDIILVCMKVALSHYHTNKGESTTLIQQIEQQCKTLFEKNEFVENEYSSKKNQILGLLKMNQ</sequence>
<dbReference type="Pfam" id="PF25781">
    <property type="entry name" value="TPR_TEX10"/>
    <property type="match status" value="1"/>
</dbReference>
<dbReference type="GO" id="GO:0005634">
    <property type="term" value="C:nucleus"/>
    <property type="evidence" value="ECO:0007669"/>
    <property type="project" value="UniProtKB-SubCell"/>
</dbReference>
<dbReference type="SUPFAM" id="SSF48371">
    <property type="entry name" value="ARM repeat"/>
    <property type="match status" value="2"/>
</dbReference>
<dbReference type="VEuPathDB" id="AmoebaDB:NAEGRDRAFT_61079"/>
<evidence type="ECO:0000256" key="1">
    <source>
        <dbReference type="ARBA" id="ARBA00004604"/>
    </source>
</evidence>
<dbReference type="AlphaFoldDB" id="D2UXC8"/>
<evidence type="ECO:0000313" key="9">
    <source>
        <dbReference type="Proteomes" id="UP000006671"/>
    </source>
</evidence>
<keyword evidence="9" id="KW-1185">Reference proteome</keyword>
<organism evidence="9">
    <name type="scientific">Naegleria gruberi</name>
    <name type="common">Amoeba</name>
    <dbReference type="NCBI Taxonomy" id="5762"/>
    <lineage>
        <taxon>Eukaryota</taxon>
        <taxon>Discoba</taxon>
        <taxon>Heterolobosea</taxon>
        <taxon>Tetramitia</taxon>
        <taxon>Eutetramitia</taxon>
        <taxon>Vahlkampfiidae</taxon>
        <taxon>Naegleria</taxon>
    </lineage>
</organism>
<dbReference type="InterPro" id="IPR057949">
    <property type="entry name" value="TPR_TEX10"/>
</dbReference>
<dbReference type="PANTHER" id="PTHR16056:SF2">
    <property type="entry name" value="TESTIS-EXPRESSED PROTEIN 10"/>
    <property type="match status" value="1"/>
</dbReference>
<dbReference type="OMA" id="WKLHANN"/>
<accession>D2UXC8</accession>
<dbReference type="InterPro" id="IPR016024">
    <property type="entry name" value="ARM-type_fold"/>
</dbReference>
<dbReference type="GeneID" id="8863552"/>
<reference evidence="8 9" key="1">
    <citation type="journal article" date="2010" name="Cell">
        <title>The genome of Naegleria gruberi illuminates early eukaryotic versatility.</title>
        <authorList>
            <person name="Fritz-Laylin L.K."/>
            <person name="Prochnik S.E."/>
            <person name="Ginger M.L."/>
            <person name="Dacks J.B."/>
            <person name="Carpenter M.L."/>
            <person name="Field M.C."/>
            <person name="Kuo A."/>
            <person name="Paredez A."/>
            <person name="Chapman J."/>
            <person name="Pham J."/>
            <person name="Shu S."/>
            <person name="Neupane R."/>
            <person name="Cipriano M."/>
            <person name="Mancuso J."/>
            <person name="Tu H."/>
            <person name="Salamov A."/>
            <person name="Lindquist E."/>
            <person name="Shapiro H."/>
            <person name="Lucas S."/>
            <person name="Grigoriev I.V."/>
            <person name="Cande W.Z."/>
            <person name="Fulton C."/>
            <person name="Rokhsar D.S."/>
            <person name="Dawson S.C."/>
        </authorList>
    </citation>
    <scope>NUCLEOTIDE SEQUENCE [LARGE SCALE GENOMIC DNA]</scope>
    <source>
        <strain evidence="8 9">NEG-M</strain>
    </source>
</reference>
<comment type="subcellular location">
    <subcellularLocation>
        <location evidence="1">Nucleus</location>
        <location evidence="1">Nucleolus</location>
    </subcellularLocation>
    <subcellularLocation>
        <location evidence="2">Nucleus</location>
        <location evidence="2">Nucleoplasm</location>
    </subcellularLocation>
</comment>
<gene>
    <name evidence="8" type="ORF">NAEGRDRAFT_61079</name>
</gene>
<dbReference type="RefSeq" id="XP_002683006.1">
    <property type="nucleotide sequence ID" value="XM_002682960.1"/>
</dbReference>
<evidence type="ECO:0000256" key="4">
    <source>
        <dbReference type="ARBA" id="ARBA00023242"/>
    </source>
</evidence>
<dbReference type="EMBL" id="GG738845">
    <property type="protein sequence ID" value="EFC50262.1"/>
    <property type="molecule type" value="Genomic_DNA"/>
</dbReference>
<evidence type="ECO:0000256" key="2">
    <source>
        <dbReference type="ARBA" id="ARBA00004642"/>
    </source>
</evidence>
<dbReference type="PANTHER" id="PTHR16056">
    <property type="entry name" value="REGULATOR OF MICROTUBULE DYNAMICS PROTEIN"/>
    <property type="match status" value="1"/>
</dbReference>
<evidence type="ECO:0000256" key="3">
    <source>
        <dbReference type="ARBA" id="ARBA00006427"/>
    </source>
</evidence>
<feature type="domain" description="TEX10-like TPR repeats" evidence="7">
    <location>
        <begin position="586"/>
        <end position="731"/>
    </location>
</feature>
<comment type="similarity">
    <text evidence="3">Belongs to the IPI1/TEX10 family.</text>
</comment>
<feature type="region of interest" description="Disordered" evidence="5">
    <location>
        <begin position="1"/>
        <end position="21"/>
    </location>
</feature>